<comment type="caution">
    <text evidence="2">The sequence shown here is derived from an EMBL/GenBank/DDBJ whole genome shotgun (WGS) entry which is preliminary data.</text>
</comment>
<dbReference type="Proteomes" id="UP000663845">
    <property type="component" value="Unassembled WGS sequence"/>
</dbReference>
<sequence>MIIINCLCTITFISSSTNNENNRIDPIVRNLKHIVDTALQQDTFDDINNELLIEQLSHIIEQQEGLTIIDRKQRSIDETSIYDGSGDLFDDGDLPVFTGNLSVVTITMGTTTTAFNTYTPQKYPACPCEKGDRGEKGDHGICPTDCGWKYDTHTKDCLGSQVNLNRLAQAIRQLILDTKKIAFRNAQGTSCVCPTTPPPSTTMSTVFNQLSLDYNMYIRLKGDKGDRGDTGTSCSSTCMQSTQTNVRVFSTIKEATDASYSLPDHTYIHVVDNYRRLQAVFIRVHGHLIPIRLGNEISTTTQGSTLPATAIAIPSSRCRTTLSCSTLHMFALGPNVHGMCGSNRGTSSCSRLSDFNDLCQDVSRRNQLKGYYKAFMSASTQWLSHLFAGICVNAKIINMNNQTLFDKVEDIFEHKPPKSAFLDVKGSKPEFQYWWHGTSADGRASSDTCK</sequence>
<accession>A0A818XGX0</accession>
<dbReference type="EMBL" id="CAJOAZ010000930">
    <property type="protein sequence ID" value="CAF3736927.1"/>
    <property type="molecule type" value="Genomic_DNA"/>
</dbReference>
<dbReference type="InterPro" id="IPR016186">
    <property type="entry name" value="C-type_lectin-like/link_sf"/>
</dbReference>
<organism evidence="2 3">
    <name type="scientific">Adineta steineri</name>
    <dbReference type="NCBI Taxonomy" id="433720"/>
    <lineage>
        <taxon>Eukaryota</taxon>
        <taxon>Metazoa</taxon>
        <taxon>Spiralia</taxon>
        <taxon>Gnathifera</taxon>
        <taxon>Rotifera</taxon>
        <taxon>Eurotatoria</taxon>
        <taxon>Bdelloidea</taxon>
        <taxon>Adinetida</taxon>
        <taxon>Adinetidae</taxon>
        <taxon>Adineta</taxon>
    </lineage>
</organism>
<protein>
    <submittedName>
        <fullName evidence="2">Uncharacterized protein</fullName>
    </submittedName>
</protein>
<dbReference type="Proteomes" id="UP000663844">
    <property type="component" value="Unassembled WGS sequence"/>
</dbReference>
<dbReference type="Gene3D" id="3.10.100.10">
    <property type="entry name" value="Mannose-Binding Protein A, subunit A"/>
    <property type="match status" value="1"/>
</dbReference>
<name>A0A818XGX0_9BILA</name>
<gene>
    <name evidence="1" type="ORF">JYZ213_LOCUS41527</name>
    <name evidence="2" type="ORF">OXD698_LOCUS14634</name>
</gene>
<dbReference type="AlphaFoldDB" id="A0A818XGX0"/>
<evidence type="ECO:0000313" key="1">
    <source>
        <dbReference type="EMBL" id="CAF1465952.1"/>
    </source>
</evidence>
<evidence type="ECO:0000313" key="3">
    <source>
        <dbReference type="Proteomes" id="UP000663844"/>
    </source>
</evidence>
<proteinExistence type="predicted"/>
<reference evidence="2" key="1">
    <citation type="submission" date="2021-02" db="EMBL/GenBank/DDBJ databases">
        <authorList>
            <person name="Nowell W R."/>
        </authorList>
    </citation>
    <scope>NUCLEOTIDE SEQUENCE</scope>
</reference>
<evidence type="ECO:0000313" key="2">
    <source>
        <dbReference type="EMBL" id="CAF3736927.1"/>
    </source>
</evidence>
<dbReference type="EMBL" id="CAJNOG010001712">
    <property type="protein sequence ID" value="CAF1465952.1"/>
    <property type="molecule type" value="Genomic_DNA"/>
</dbReference>